<keyword evidence="2" id="KW-1185">Reference proteome</keyword>
<evidence type="ECO:0000313" key="1">
    <source>
        <dbReference type="EMBL" id="KRN44365.1"/>
    </source>
</evidence>
<dbReference type="NCBIfam" id="TIGR01784">
    <property type="entry name" value="T_den_put_tspse"/>
    <property type="match status" value="1"/>
</dbReference>
<proteinExistence type="predicted"/>
<comment type="caution">
    <text evidence="1">The sequence shown here is derived from an EMBL/GenBank/DDBJ whole genome shotgun (WGS) entry which is preliminary data.</text>
</comment>
<gene>
    <name evidence="1" type="ORF">IV41_GL000505</name>
</gene>
<evidence type="ECO:0008006" key="3">
    <source>
        <dbReference type="Google" id="ProtNLM"/>
    </source>
</evidence>
<dbReference type="PATRIC" id="fig|148604.4.peg.508"/>
<reference evidence="1 2" key="1">
    <citation type="journal article" date="2015" name="Genome Announc.">
        <title>Expanding the biotechnology potential of lactobacilli through comparative genomics of 213 strains and associated genera.</title>
        <authorList>
            <person name="Sun Z."/>
            <person name="Harris H.M."/>
            <person name="McCann A."/>
            <person name="Guo C."/>
            <person name="Argimon S."/>
            <person name="Zhang W."/>
            <person name="Yang X."/>
            <person name="Jeffery I.B."/>
            <person name="Cooney J.C."/>
            <person name="Kagawa T.F."/>
            <person name="Liu W."/>
            <person name="Song Y."/>
            <person name="Salvetti E."/>
            <person name="Wrobel A."/>
            <person name="Rasinkangas P."/>
            <person name="Parkhill J."/>
            <person name="Rea M.C."/>
            <person name="O'Sullivan O."/>
            <person name="Ritari J."/>
            <person name="Douillard F.P."/>
            <person name="Paul Ross R."/>
            <person name="Yang R."/>
            <person name="Briner A.E."/>
            <person name="Felis G.E."/>
            <person name="de Vos W.M."/>
            <person name="Barrangou R."/>
            <person name="Klaenhammer T.R."/>
            <person name="Caufield P.W."/>
            <person name="Cui Y."/>
            <person name="Zhang H."/>
            <person name="O'Toole P.W."/>
        </authorList>
    </citation>
    <scope>NUCLEOTIDE SEQUENCE [LARGE SCALE GENOMIC DNA]</scope>
    <source>
        <strain evidence="1 2">DSM 14792</strain>
    </source>
</reference>
<protein>
    <recommendedName>
        <fullName evidence="3">Rpn family recombination-promoting nuclease/putative transposase</fullName>
    </recommendedName>
</protein>
<organism evidence="1 2">
    <name type="scientific">Limosilactobacillus ingluviei</name>
    <dbReference type="NCBI Taxonomy" id="148604"/>
    <lineage>
        <taxon>Bacteria</taxon>
        <taxon>Bacillati</taxon>
        <taxon>Bacillota</taxon>
        <taxon>Bacilli</taxon>
        <taxon>Lactobacillales</taxon>
        <taxon>Lactobacillaceae</taxon>
        <taxon>Limosilactobacillus</taxon>
    </lineage>
</organism>
<dbReference type="OrthoDB" id="2284375at2"/>
<dbReference type="eggNOG" id="COG5464">
    <property type="taxonomic scope" value="Bacteria"/>
</dbReference>
<dbReference type="Pfam" id="PF12784">
    <property type="entry name" value="PDDEXK_2"/>
    <property type="match status" value="1"/>
</dbReference>
<dbReference type="STRING" id="1203076.GCA_000312405_01545"/>
<evidence type="ECO:0000313" key="2">
    <source>
        <dbReference type="Proteomes" id="UP000051639"/>
    </source>
</evidence>
<dbReference type="AlphaFoldDB" id="A0A0R2H490"/>
<dbReference type="RefSeq" id="WP_056994342.1">
    <property type="nucleotide sequence ID" value="NZ_JQBA01000016.1"/>
</dbReference>
<dbReference type="InterPro" id="IPR010106">
    <property type="entry name" value="RpnA"/>
</dbReference>
<dbReference type="EMBL" id="JQBA01000016">
    <property type="protein sequence ID" value="KRN44365.1"/>
    <property type="molecule type" value="Genomic_DNA"/>
</dbReference>
<sequence length="293" mass="34416">MTEFLTPIERHYATKWEQMTILDDPIFGAVMENERLCQELLRRALPELKIDTVKLVERQHTIIGTLTSHAVRYDVYVRDNRQRNFAVEMQIADQKNLPYRLRYYQDMMDTELLRPGEDYRALAKRPTYVIMFCAFDYYGQGAARYEFGNVNLFDRRQEMGDGRKIVVFNSKAKHFEHASEIRTFLDFMEKRPNTEDSFINDVQTTIELVKGNQERKWAYVKFEADLQYRLNQSREQGFQQGEKQGQAKSATGIIKFLSAQGQSTQEIVANLAQMLNISSEQAQHYYEQTMAHA</sequence>
<name>A0A0R2H490_9LACO</name>
<accession>A0A0R2H490</accession>
<dbReference type="Proteomes" id="UP000051639">
    <property type="component" value="Unassembled WGS sequence"/>
</dbReference>